<reference evidence="3 4" key="1">
    <citation type="submission" date="2018-10" db="EMBL/GenBank/DDBJ databases">
        <title>Fifty Aureobasidium pullulans genomes reveal a recombining polyextremotolerant generalist.</title>
        <authorList>
            <person name="Gostincar C."/>
            <person name="Turk M."/>
            <person name="Zajc J."/>
            <person name="Gunde-Cimerman N."/>
        </authorList>
    </citation>
    <scope>NUCLEOTIDE SEQUENCE [LARGE SCALE GENOMIC DNA]</scope>
    <source>
        <strain evidence="3 4">EXF-3519</strain>
    </source>
</reference>
<keyword evidence="2" id="KW-0812">Transmembrane</keyword>
<proteinExistence type="predicted"/>
<accession>A0A4S9WNE1</accession>
<evidence type="ECO:0000313" key="3">
    <source>
        <dbReference type="EMBL" id="THZ67010.1"/>
    </source>
</evidence>
<keyword evidence="2" id="KW-1133">Transmembrane helix</keyword>
<name>A0A4S9WNE1_AURPU</name>
<evidence type="ECO:0000256" key="2">
    <source>
        <dbReference type="SAM" id="Phobius"/>
    </source>
</evidence>
<keyword evidence="2" id="KW-0472">Membrane</keyword>
<feature type="transmembrane region" description="Helical" evidence="2">
    <location>
        <begin position="96"/>
        <end position="118"/>
    </location>
</feature>
<organism evidence="3 4">
    <name type="scientific">Aureobasidium pullulans</name>
    <name type="common">Black yeast</name>
    <name type="synonym">Pullularia pullulans</name>
    <dbReference type="NCBI Taxonomy" id="5580"/>
    <lineage>
        <taxon>Eukaryota</taxon>
        <taxon>Fungi</taxon>
        <taxon>Dikarya</taxon>
        <taxon>Ascomycota</taxon>
        <taxon>Pezizomycotina</taxon>
        <taxon>Dothideomycetes</taxon>
        <taxon>Dothideomycetidae</taxon>
        <taxon>Dothideales</taxon>
        <taxon>Saccotheciaceae</taxon>
        <taxon>Aureobasidium</taxon>
    </lineage>
</organism>
<sequence length="127" mass="13165">MTAEIDSSSSSAALSTIIVTAVVTAPTPISTELVTSIITATTIAIAPALTTTTDLETSTLMATSIPPTSNSTPSPVRTDPSDIPDNYASPPWRSGAGIGVVIGFVAIFAIAGVGFWFWRRGRLRKRG</sequence>
<evidence type="ECO:0000256" key="1">
    <source>
        <dbReference type="SAM" id="MobiDB-lite"/>
    </source>
</evidence>
<evidence type="ECO:0000313" key="4">
    <source>
        <dbReference type="Proteomes" id="UP000309734"/>
    </source>
</evidence>
<protein>
    <submittedName>
        <fullName evidence="3">Uncharacterized protein</fullName>
    </submittedName>
</protein>
<dbReference type="EMBL" id="QZBS01000347">
    <property type="protein sequence ID" value="THZ67010.1"/>
    <property type="molecule type" value="Genomic_DNA"/>
</dbReference>
<dbReference type="AlphaFoldDB" id="A0A4S9WNE1"/>
<gene>
    <name evidence="3" type="ORF">D6C85_07980</name>
</gene>
<feature type="region of interest" description="Disordered" evidence="1">
    <location>
        <begin position="62"/>
        <end position="88"/>
    </location>
</feature>
<comment type="caution">
    <text evidence="3">The sequence shown here is derived from an EMBL/GenBank/DDBJ whole genome shotgun (WGS) entry which is preliminary data.</text>
</comment>
<dbReference type="Proteomes" id="UP000309734">
    <property type="component" value="Unassembled WGS sequence"/>
</dbReference>
<feature type="compositionally biased region" description="Low complexity" evidence="1">
    <location>
        <begin position="62"/>
        <end position="78"/>
    </location>
</feature>